<dbReference type="Pfam" id="PF02771">
    <property type="entry name" value="Acyl-CoA_dh_N"/>
    <property type="match status" value="1"/>
</dbReference>
<dbReference type="PROSITE" id="PS00073">
    <property type="entry name" value="ACYL_COA_DH_2"/>
    <property type="match status" value="1"/>
</dbReference>
<keyword evidence="3" id="KW-0285">Flavoprotein</keyword>
<comment type="pathway">
    <text evidence="8">Amino-acid metabolism; tryptophan metabolism.</text>
</comment>
<comment type="similarity">
    <text evidence="2">Belongs to the acyl-CoA dehydrogenase family.</text>
</comment>
<dbReference type="SUPFAM" id="SSF47203">
    <property type="entry name" value="Acyl-CoA dehydrogenase C-terminal domain-like"/>
    <property type="match status" value="1"/>
</dbReference>
<feature type="domain" description="Acyl-CoA dehydrogenase/oxidase C-terminal" evidence="11">
    <location>
        <begin position="245"/>
        <end position="390"/>
    </location>
</feature>
<dbReference type="EC" id="1.3.8.6" evidence="9"/>
<dbReference type="Gene3D" id="1.10.540.10">
    <property type="entry name" value="Acyl-CoA dehydrogenase/oxidase, N-terminal domain"/>
    <property type="match status" value="1"/>
</dbReference>
<dbReference type="InterPro" id="IPR006091">
    <property type="entry name" value="Acyl-CoA_Oxase/DH_mid-dom"/>
</dbReference>
<comment type="cofactor">
    <cofactor evidence="1">
        <name>FAD</name>
        <dbReference type="ChEBI" id="CHEBI:57692"/>
    </cofactor>
</comment>
<comment type="caution">
    <text evidence="14">The sequence shown here is derived from an EMBL/GenBank/DDBJ whole genome shotgun (WGS) entry which is preliminary data.</text>
</comment>
<comment type="pathway">
    <text evidence="7">Amino-acid metabolism; lysine degradation.</text>
</comment>
<organism evidence="14 15">
    <name type="scientific">Massilia pinisoli</name>
    <dbReference type="NCBI Taxonomy" id="1772194"/>
    <lineage>
        <taxon>Bacteria</taxon>
        <taxon>Pseudomonadati</taxon>
        <taxon>Pseudomonadota</taxon>
        <taxon>Betaproteobacteria</taxon>
        <taxon>Burkholderiales</taxon>
        <taxon>Oxalobacteraceae</taxon>
        <taxon>Telluria group</taxon>
        <taxon>Massilia</taxon>
    </lineage>
</organism>
<dbReference type="InterPro" id="IPR052033">
    <property type="entry name" value="Glutaryl-CoA_DH_mitochondrial"/>
</dbReference>
<dbReference type="CDD" id="cd01151">
    <property type="entry name" value="GCD"/>
    <property type="match status" value="1"/>
</dbReference>
<dbReference type="Pfam" id="PF02770">
    <property type="entry name" value="Acyl-CoA_dh_M"/>
    <property type="match status" value="1"/>
</dbReference>
<evidence type="ECO:0000256" key="4">
    <source>
        <dbReference type="ARBA" id="ARBA00022827"/>
    </source>
</evidence>
<dbReference type="InterPro" id="IPR009100">
    <property type="entry name" value="AcylCoA_DH/oxidase_NM_dom_sf"/>
</dbReference>
<gene>
    <name evidence="14" type="ORF">NX784_25900</name>
</gene>
<dbReference type="InterPro" id="IPR013786">
    <property type="entry name" value="AcylCoA_DH/ox_N"/>
</dbReference>
<dbReference type="Gene3D" id="2.40.110.10">
    <property type="entry name" value="Butyryl-CoA Dehydrogenase, subunit A, domain 2"/>
    <property type="match status" value="1"/>
</dbReference>
<dbReference type="EMBL" id="JANUGW010000028">
    <property type="protein sequence ID" value="MCS0585027.1"/>
    <property type="molecule type" value="Genomic_DNA"/>
</dbReference>
<evidence type="ECO:0000259" key="13">
    <source>
        <dbReference type="Pfam" id="PF02771"/>
    </source>
</evidence>
<evidence type="ECO:0000313" key="14">
    <source>
        <dbReference type="EMBL" id="MCS0585027.1"/>
    </source>
</evidence>
<dbReference type="InterPro" id="IPR006089">
    <property type="entry name" value="Acyl-CoA_DH_CS"/>
</dbReference>
<evidence type="ECO:0000256" key="8">
    <source>
        <dbReference type="ARBA" id="ARBA00037927"/>
    </source>
</evidence>
<dbReference type="Gene3D" id="1.20.140.10">
    <property type="entry name" value="Butyryl-CoA Dehydrogenase, subunit A, domain 3"/>
    <property type="match status" value="1"/>
</dbReference>
<dbReference type="Proteomes" id="UP001204151">
    <property type="component" value="Unassembled WGS sequence"/>
</dbReference>
<evidence type="ECO:0000313" key="15">
    <source>
        <dbReference type="Proteomes" id="UP001204151"/>
    </source>
</evidence>
<dbReference type="InterPro" id="IPR009075">
    <property type="entry name" value="AcylCo_DH/oxidase_C"/>
</dbReference>
<evidence type="ECO:0000259" key="12">
    <source>
        <dbReference type="Pfam" id="PF02770"/>
    </source>
</evidence>
<name>A0ABT1ZYM9_9BURK</name>
<dbReference type="PANTHER" id="PTHR42807:SF1">
    <property type="entry name" value="GLUTARYL-COA DEHYDROGENASE, MITOCHONDRIAL"/>
    <property type="match status" value="1"/>
</dbReference>
<dbReference type="RefSeq" id="WP_258819565.1">
    <property type="nucleotide sequence ID" value="NZ_JANUGW010000028.1"/>
</dbReference>
<evidence type="ECO:0000256" key="3">
    <source>
        <dbReference type="ARBA" id="ARBA00022630"/>
    </source>
</evidence>
<evidence type="ECO:0000256" key="6">
    <source>
        <dbReference type="ARBA" id="ARBA00023002"/>
    </source>
</evidence>
<keyword evidence="5" id="KW-0809">Transit peptide</keyword>
<keyword evidence="4" id="KW-0274">FAD</keyword>
<evidence type="ECO:0000256" key="10">
    <source>
        <dbReference type="ARBA" id="ARBA00049493"/>
    </source>
</evidence>
<dbReference type="InterPro" id="IPR037069">
    <property type="entry name" value="AcylCoA_DH/ox_N_sf"/>
</dbReference>
<evidence type="ECO:0000256" key="9">
    <source>
        <dbReference type="ARBA" id="ARBA00039033"/>
    </source>
</evidence>
<accession>A0ABT1ZYM9</accession>
<evidence type="ECO:0000256" key="5">
    <source>
        <dbReference type="ARBA" id="ARBA00022946"/>
    </source>
</evidence>
<feature type="domain" description="Acyl-CoA oxidase/dehydrogenase middle" evidence="12">
    <location>
        <begin position="141"/>
        <end position="232"/>
    </location>
</feature>
<comment type="catalytic activity">
    <reaction evidence="10">
        <text>glutaryl-CoA + oxidized [electron-transfer flavoprotein] + 2 H(+) = (2E)-butenoyl-CoA + reduced [electron-transfer flavoprotein] + CO2</text>
        <dbReference type="Rhea" id="RHEA:13389"/>
        <dbReference type="Rhea" id="RHEA-COMP:10685"/>
        <dbReference type="Rhea" id="RHEA-COMP:10686"/>
        <dbReference type="ChEBI" id="CHEBI:15378"/>
        <dbReference type="ChEBI" id="CHEBI:16526"/>
        <dbReference type="ChEBI" id="CHEBI:57332"/>
        <dbReference type="ChEBI" id="CHEBI:57378"/>
        <dbReference type="ChEBI" id="CHEBI:57692"/>
        <dbReference type="ChEBI" id="CHEBI:58307"/>
        <dbReference type="EC" id="1.3.8.6"/>
    </reaction>
</comment>
<dbReference type="Pfam" id="PF00441">
    <property type="entry name" value="Acyl-CoA_dh_1"/>
    <property type="match status" value="1"/>
</dbReference>
<dbReference type="InterPro" id="IPR036250">
    <property type="entry name" value="AcylCo_DH-like_C"/>
</dbReference>
<keyword evidence="15" id="KW-1185">Reference proteome</keyword>
<dbReference type="SUPFAM" id="SSF56645">
    <property type="entry name" value="Acyl-CoA dehydrogenase NM domain-like"/>
    <property type="match status" value="1"/>
</dbReference>
<sequence>MSRSATPHKAQFHWDDPLLLNEQLLDEERMVRDAAAAYCQDKLLPRVLEAFRHETTDAAIFREMGELGLLGPTIPEQYGGPGLNYVSYGLIAREVERVDSGYRSMMSVQSSLVMVPIYEFGNEATKQKYLPKLATGEWIGCFGLTEPNHGSDPGSMVTRARKVDGGYALSGSKMWITNSPIADVFVVWAKDDEGKIRGFVLEKGWKGLSAPAIHGKVGLRASITGEIVMDEVFCPEENAFPEVRGLKGPFTCLNSARYGIAWGALGAAEDCWHRARQYVLDRKQFGKPLAANQLIQKKLADMQTEITLGLQGVLRLGRMKDEGTAAVEITSIMKRNSCGKSLDIARMARDMMGGNGISDEFGVARHLVNLEVVNTYEGTHDIHALILGRAQTGIAAF</sequence>
<evidence type="ECO:0000256" key="1">
    <source>
        <dbReference type="ARBA" id="ARBA00001974"/>
    </source>
</evidence>
<dbReference type="InterPro" id="IPR046373">
    <property type="entry name" value="Acyl-CoA_Oxase/DH_mid-dom_sf"/>
</dbReference>
<protein>
    <recommendedName>
        <fullName evidence="9">glutaryl-CoA dehydrogenase (ETF)</fullName>
        <ecNumber evidence="9">1.3.8.6</ecNumber>
    </recommendedName>
</protein>
<dbReference type="PANTHER" id="PTHR42807">
    <property type="entry name" value="GLUTARYL-COA DEHYDROGENASE, MITOCHONDRIAL"/>
    <property type="match status" value="1"/>
</dbReference>
<reference evidence="14 15" key="1">
    <citation type="submission" date="2022-08" db="EMBL/GenBank/DDBJ databases">
        <title>Reclassification of Massilia species as members of the genera Telluria, Duganella, Pseudoduganella, Mokoshia gen. nov. and Zemynaea gen. nov. using orthogonal and non-orthogonal genome-based approaches.</title>
        <authorList>
            <person name="Bowman J.P."/>
        </authorList>
    </citation>
    <scope>NUCLEOTIDE SEQUENCE [LARGE SCALE GENOMIC DNA]</scope>
    <source>
        <strain evidence="14 15">JCM 31316</strain>
    </source>
</reference>
<evidence type="ECO:0000256" key="2">
    <source>
        <dbReference type="ARBA" id="ARBA00009347"/>
    </source>
</evidence>
<evidence type="ECO:0000256" key="7">
    <source>
        <dbReference type="ARBA" id="ARBA00037899"/>
    </source>
</evidence>
<evidence type="ECO:0000259" key="11">
    <source>
        <dbReference type="Pfam" id="PF00441"/>
    </source>
</evidence>
<proteinExistence type="inferred from homology"/>
<keyword evidence="6" id="KW-0560">Oxidoreductase</keyword>
<feature type="domain" description="Acyl-CoA dehydrogenase/oxidase N-terminal" evidence="13">
    <location>
        <begin position="26"/>
        <end position="137"/>
    </location>
</feature>